<sequence length="99" mass="11013">PSHDNSPTLEVSKDQIQDFFESNEEFSSTDDDSFSIDNIGYVEASPPDSELVGSEVMEIVISKTKSSSTSLNYLLEETNNFDNSLPEFTTFSNDPFDAK</sequence>
<accession>A0A699W2I8</accession>
<dbReference type="AlphaFoldDB" id="A0A699W2I8"/>
<dbReference type="EMBL" id="BKCJ011540873">
    <property type="protein sequence ID" value="GFD40849.1"/>
    <property type="molecule type" value="Genomic_DNA"/>
</dbReference>
<proteinExistence type="predicted"/>
<reference evidence="1" key="1">
    <citation type="journal article" date="2019" name="Sci. Rep.">
        <title>Draft genome of Tanacetum cinerariifolium, the natural source of mosquito coil.</title>
        <authorList>
            <person name="Yamashiro T."/>
            <person name="Shiraishi A."/>
            <person name="Satake H."/>
            <person name="Nakayama K."/>
        </authorList>
    </citation>
    <scope>NUCLEOTIDE SEQUENCE</scope>
</reference>
<evidence type="ECO:0008006" key="2">
    <source>
        <dbReference type="Google" id="ProtNLM"/>
    </source>
</evidence>
<evidence type="ECO:0000313" key="1">
    <source>
        <dbReference type="EMBL" id="GFD40849.1"/>
    </source>
</evidence>
<organism evidence="1">
    <name type="scientific">Tanacetum cinerariifolium</name>
    <name type="common">Dalmatian daisy</name>
    <name type="synonym">Chrysanthemum cinerariifolium</name>
    <dbReference type="NCBI Taxonomy" id="118510"/>
    <lineage>
        <taxon>Eukaryota</taxon>
        <taxon>Viridiplantae</taxon>
        <taxon>Streptophyta</taxon>
        <taxon>Embryophyta</taxon>
        <taxon>Tracheophyta</taxon>
        <taxon>Spermatophyta</taxon>
        <taxon>Magnoliopsida</taxon>
        <taxon>eudicotyledons</taxon>
        <taxon>Gunneridae</taxon>
        <taxon>Pentapetalae</taxon>
        <taxon>asterids</taxon>
        <taxon>campanulids</taxon>
        <taxon>Asterales</taxon>
        <taxon>Asteraceae</taxon>
        <taxon>Asteroideae</taxon>
        <taxon>Anthemideae</taxon>
        <taxon>Anthemidinae</taxon>
        <taxon>Tanacetum</taxon>
    </lineage>
</organism>
<name>A0A699W2I8_TANCI</name>
<feature type="non-terminal residue" evidence="1">
    <location>
        <position position="99"/>
    </location>
</feature>
<gene>
    <name evidence="1" type="ORF">Tci_912818</name>
</gene>
<comment type="caution">
    <text evidence="1">The sequence shown here is derived from an EMBL/GenBank/DDBJ whole genome shotgun (WGS) entry which is preliminary data.</text>
</comment>
<feature type="non-terminal residue" evidence="1">
    <location>
        <position position="1"/>
    </location>
</feature>
<protein>
    <recommendedName>
        <fullName evidence="2">Reverse transcriptase domain-containing protein</fullName>
    </recommendedName>
</protein>